<dbReference type="AlphaFoldDB" id="A0A212EIS7"/>
<evidence type="ECO:0000313" key="2">
    <source>
        <dbReference type="Proteomes" id="UP000007151"/>
    </source>
</evidence>
<sequence length="62" mass="7390">MSQAHTLCHTITKLDVPRWADPRIEAQLRCHYTKQPMDPALHSVKWYRGSHEIFRYTPQEIT</sequence>
<dbReference type="Proteomes" id="UP000007151">
    <property type="component" value="Unassembled WGS sequence"/>
</dbReference>
<evidence type="ECO:0000313" key="1">
    <source>
        <dbReference type="EMBL" id="OWR41385.1"/>
    </source>
</evidence>
<reference evidence="1 2" key="1">
    <citation type="journal article" date="2011" name="Cell">
        <title>The monarch butterfly genome yields insights into long-distance migration.</title>
        <authorList>
            <person name="Zhan S."/>
            <person name="Merlin C."/>
            <person name="Boore J.L."/>
            <person name="Reppert S.M."/>
        </authorList>
    </citation>
    <scope>NUCLEOTIDE SEQUENCE [LARGE SCALE GENOMIC DNA]</scope>
    <source>
        <strain evidence="1">F-2</strain>
    </source>
</reference>
<protein>
    <submittedName>
        <fullName evidence="1">Beat protein</fullName>
    </submittedName>
</protein>
<keyword evidence="2" id="KW-1185">Reference proteome</keyword>
<accession>A0A212EIS7</accession>
<dbReference type="InParanoid" id="A0A212EIS7"/>
<dbReference type="KEGG" id="dpl:KGM_201140"/>
<name>A0A212EIS7_DANPL</name>
<comment type="caution">
    <text evidence="1">The sequence shown here is derived from an EMBL/GenBank/DDBJ whole genome shotgun (WGS) entry which is preliminary data.</text>
</comment>
<gene>
    <name evidence="1" type="ORF">KGM_201140</name>
</gene>
<dbReference type="EMBL" id="AGBW02014584">
    <property type="protein sequence ID" value="OWR41385.1"/>
    <property type="molecule type" value="Genomic_DNA"/>
</dbReference>
<dbReference type="STRING" id="278856.A0A212EIS7"/>
<proteinExistence type="predicted"/>
<organism evidence="1 2">
    <name type="scientific">Danaus plexippus plexippus</name>
    <dbReference type="NCBI Taxonomy" id="278856"/>
    <lineage>
        <taxon>Eukaryota</taxon>
        <taxon>Metazoa</taxon>
        <taxon>Ecdysozoa</taxon>
        <taxon>Arthropoda</taxon>
        <taxon>Hexapoda</taxon>
        <taxon>Insecta</taxon>
        <taxon>Pterygota</taxon>
        <taxon>Neoptera</taxon>
        <taxon>Endopterygota</taxon>
        <taxon>Lepidoptera</taxon>
        <taxon>Glossata</taxon>
        <taxon>Ditrysia</taxon>
        <taxon>Papilionoidea</taxon>
        <taxon>Nymphalidae</taxon>
        <taxon>Danainae</taxon>
        <taxon>Danaini</taxon>
        <taxon>Danaina</taxon>
        <taxon>Danaus</taxon>
        <taxon>Danaus</taxon>
    </lineage>
</organism>